<protein>
    <submittedName>
        <fullName evidence="2">YeeE/YedE family protein</fullName>
    </submittedName>
</protein>
<dbReference type="Proteomes" id="UP000682739">
    <property type="component" value="Chromosome"/>
</dbReference>
<sequence length="136" mass="15017">MKQIGTFFIGLVFGLGLIISQMTNPDKVLNFLTFGKAWDPSLILVMAGAMVVMMLAWWRVSKQTKPMFGQHFDLTEFKNIDSRLIIGAALFGLGWGISGICPGPGVVQLASGNWDFILFFIAVLAGMYLPRLKSEK</sequence>
<evidence type="ECO:0000313" key="2">
    <source>
        <dbReference type="EMBL" id="QTH65341.1"/>
    </source>
</evidence>
<keyword evidence="1" id="KW-0812">Transmembrane</keyword>
<dbReference type="AlphaFoldDB" id="A0A975HJI6"/>
<dbReference type="RefSeq" id="WP_208833376.1">
    <property type="nucleotide sequence ID" value="NZ_CP072110.1"/>
</dbReference>
<evidence type="ECO:0000313" key="3">
    <source>
        <dbReference type="Proteomes" id="UP000682739"/>
    </source>
</evidence>
<keyword evidence="1" id="KW-1133">Transmembrane helix</keyword>
<keyword evidence="1" id="KW-0472">Membrane</keyword>
<dbReference type="Pfam" id="PF20398">
    <property type="entry name" value="DUF6691"/>
    <property type="match status" value="1"/>
</dbReference>
<organism evidence="2 3">
    <name type="scientific">Psychrosphaera ytuae</name>
    <dbReference type="NCBI Taxonomy" id="2820710"/>
    <lineage>
        <taxon>Bacteria</taxon>
        <taxon>Pseudomonadati</taxon>
        <taxon>Pseudomonadota</taxon>
        <taxon>Gammaproteobacteria</taxon>
        <taxon>Alteromonadales</taxon>
        <taxon>Pseudoalteromonadaceae</taxon>
        <taxon>Psychrosphaera</taxon>
    </lineage>
</organism>
<feature type="transmembrane region" description="Helical" evidence="1">
    <location>
        <begin position="41"/>
        <end position="60"/>
    </location>
</feature>
<accession>A0A975HJI6</accession>
<gene>
    <name evidence="2" type="ORF">J1N51_08265</name>
</gene>
<keyword evidence="3" id="KW-1185">Reference proteome</keyword>
<name>A0A975HJI6_9GAMM</name>
<evidence type="ECO:0000256" key="1">
    <source>
        <dbReference type="SAM" id="Phobius"/>
    </source>
</evidence>
<reference evidence="2" key="1">
    <citation type="submission" date="2021-03" db="EMBL/GenBank/DDBJ databases">
        <title>Description of Psychrosphaera ytuae sp. nov. isolated from deep sea sediment of South China Sea.</title>
        <authorList>
            <person name="Zhang J."/>
            <person name="Xu X.-D."/>
        </authorList>
    </citation>
    <scope>NUCLEOTIDE SEQUENCE</scope>
    <source>
        <strain evidence="2">MTZ26</strain>
    </source>
</reference>
<feature type="transmembrane region" description="Helical" evidence="1">
    <location>
        <begin position="112"/>
        <end position="130"/>
    </location>
</feature>
<feature type="transmembrane region" description="Helical" evidence="1">
    <location>
        <begin position="80"/>
        <end position="100"/>
    </location>
</feature>
<dbReference type="InterPro" id="IPR046513">
    <property type="entry name" value="DUF6691"/>
</dbReference>
<proteinExistence type="predicted"/>
<dbReference type="EMBL" id="CP072110">
    <property type="protein sequence ID" value="QTH65341.1"/>
    <property type="molecule type" value="Genomic_DNA"/>
</dbReference>
<dbReference type="KEGG" id="psym:J1N51_08265"/>